<dbReference type="GO" id="GO:0000139">
    <property type="term" value="C:Golgi membrane"/>
    <property type="evidence" value="ECO:0007669"/>
    <property type="project" value="UniProtKB-SubCell"/>
</dbReference>
<protein>
    <recommendedName>
        <fullName evidence="3">Conserved oligomeric Golgi complex subunit 7</fullName>
    </recommendedName>
    <alternativeName>
        <fullName evidence="8">Component of oligomeric Golgi complex 7</fullName>
    </alternativeName>
</protein>
<feature type="region of interest" description="Disordered" evidence="9">
    <location>
        <begin position="401"/>
        <end position="469"/>
    </location>
</feature>
<keyword evidence="5" id="KW-0653">Protein transport</keyword>
<feature type="compositionally biased region" description="Low complexity" evidence="9">
    <location>
        <begin position="447"/>
        <end position="456"/>
    </location>
</feature>
<gene>
    <name evidence="10" type="ORF">BZ3500_MVSOF-1268-A1-R1_CHR12-2G03914</name>
</gene>
<evidence type="ECO:0000256" key="3">
    <source>
        <dbReference type="ARBA" id="ARBA00020984"/>
    </source>
</evidence>
<dbReference type="STRING" id="289078.A0A2X0KL69"/>
<keyword evidence="7" id="KW-0472">Membrane</keyword>
<evidence type="ECO:0000256" key="8">
    <source>
        <dbReference type="ARBA" id="ARBA00031345"/>
    </source>
</evidence>
<dbReference type="GO" id="GO:0017119">
    <property type="term" value="C:Golgi transport complex"/>
    <property type="evidence" value="ECO:0007669"/>
    <property type="project" value="InterPro"/>
</dbReference>
<dbReference type="GO" id="GO:0006890">
    <property type="term" value="P:retrograde vesicle-mediated transport, Golgi to endoplasmic reticulum"/>
    <property type="evidence" value="ECO:0007669"/>
    <property type="project" value="TreeGrafter"/>
</dbReference>
<proteinExistence type="inferred from homology"/>
<organism evidence="10 11">
    <name type="scientific">Microbotryum saponariae</name>
    <dbReference type="NCBI Taxonomy" id="289078"/>
    <lineage>
        <taxon>Eukaryota</taxon>
        <taxon>Fungi</taxon>
        <taxon>Dikarya</taxon>
        <taxon>Basidiomycota</taxon>
        <taxon>Pucciniomycotina</taxon>
        <taxon>Microbotryomycetes</taxon>
        <taxon>Microbotryales</taxon>
        <taxon>Microbotryaceae</taxon>
        <taxon>Microbotryum</taxon>
    </lineage>
</organism>
<dbReference type="GO" id="GO:0007030">
    <property type="term" value="P:Golgi organization"/>
    <property type="evidence" value="ECO:0007669"/>
    <property type="project" value="TreeGrafter"/>
</dbReference>
<dbReference type="GO" id="GO:0006886">
    <property type="term" value="P:intracellular protein transport"/>
    <property type="evidence" value="ECO:0007669"/>
    <property type="project" value="InterPro"/>
</dbReference>
<dbReference type="EMBL" id="FMWP01000052">
    <property type="protein sequence ID" value="SCZ94462.1"/>
    <property type="molecule type" value="Genomic_DNA"/>
</dbReference>
<dbReference type="Pfam" id="PF10191">
    <property type="entry name" value="COG7"/>
    <property type="match status" value="2"/>
</dbReference>
<dbReference type="PANTHER" id="PTHR21443:SF0">
    <property type="entry name" value="CONSERVED OLIGOMERIC GOLGI COMPLEX SUBUNIT 7"/>
    <property type="match status" value="1"/>
</dbReference>
<comment type="similarity">
    <text evidence="2">Belongs to the COG7 family.</text>
</comment>
<sequence>MSGDVAPAVPLVSSSSLPALDLCRLADLDDAPTEAEWLNHLLKATMSHDRASQSSSQANLGSLEASLGKALAALEVATHDTSALVDRTIDDISRSVPRLAFDLQLMRENALLLRFTLNGIRKRAGTGSGFGENPEVSCVMEKLRVLDLAKARMEAARDVLREAESWSTLESEVAGLLGEQAFAKAAERLEEAARSMVVFQNTIEYEARRTLMVSLQNQLEASLSSSLVSAINTRDVKTCKSYYAIFGQIQREAEFTAYYFGSRRSALVDAWVNANLIDIPNVMIELDAASTATSTASASIMSASTPIKLTSFLIKFYGDLHALLAEERTYVPAIFPDPAPTISSFVSTTLEGLSPSLPQRLSAIADTYGPLILPELIQAYRATEDFALSVDQIISKLDPSSATPLATHGSSGSVSGAPFVSSPGLEGSAPATPSKRDRRLSKRMSTSRRMGSRSLSFGGSAVSNTDGAGVPTTANHAAVRAWETAMFEPFLDWQVEYPELERQYLAYEVARVTGPPGTDVMGYLVEEGAGASSGSRDQKGGEKGARALWDLTSSVFSLMEDAMSRSSAMTHGYAAAGIVEVIDGQLVDFLDRRKNELNRAKSMAGHARRRQGLRSENEDEAAFEGLEYSTEDWGTFQLGLRLLDTCRSITDRLTLFENKLQTRLMILAQTIREAREDPLHYTIPGTTRGAITLLRQSALNSVELAQLLEPLERLQVASTGPPAPPLSLALIPKARFATVEFTRAAQLFLHETILAPLLAHLNDYAVLPTWTTSQDQRPGAKGAFDLAIPTFSLSPTETISRVGEGLFNLPRLFEVYAGDDALAFSIETLPHVDAEVLRALQPPSLASPISPAHRPSLSHSRMSESVSFSPPATSAFSRRVASVSLVSIPSSHSHLSAETVISTWLSSLTLSILHHLTSVVLPTMHRLSKHGARQLVSDLDYIVNVARALDVEASDELEAWRDAAALEEKPGNEEELGMDKRVYERVAKMRGWRKTGA</sequence>
<dbReference type="Proteomes" id="UP000249723">
    <property type="component" value="Unassembled WGS sequence"/>
</dbReference>
<keyword evidence="11" id="KW-1185">Reference proteome</keyword>
<dbReference type="PANTHER" id="PTHR21443">
    <property type="entry name" value="CONSERVED OLIGOMERIC GOLGI COMPLEX COMPONENT 7"/>
    <property type="match status" value="1"/>
</dbReference>
<dbReference type="InterPro" id="IPR019335">
    <property type="entry name" value="COG7"/>
</dbReference>
<feature type="compositionally biased region" description="Basic residues" evidence="9">
    <location>
        <begin position="436"/>
        <end position="446"/>
    </location>
</feature>
<evidence type="ECO:0000313" key="11">
    <source>
        <dbReference type="Proteomes" id="UP000249723"/>
    </source>
</evidence>
<evidence type="ECO:0000256" key="7">
    <source>
        <dbReference type="ARBA" id="ARBA00023136"/>
    </source>
</evidence>
<evidence type="ECO:0000256" key="4">
    <source>
        <dbReference type="ARBA" id="ARBA00022448"/>
    </source>
</evidence>
<evidence type="ECO:0000256" key="9">
    <source>
        <dbReference type="SAM" id="MobiDB-lite"/>
    </source>
</evidence>
<accession>A0A2X0KL69</accession>
<reference evidence="11" key="1">
    <citation type="submission" date="2016-10" db="EMBL/GenBank/DDBJ databases">
        <authorList>
            <person name="Jeantristanb JTB J.-T."/>
            <person name="Ricardo R."/>
        </authorList>
    </citation>
    <scope>NUCLEOTIDE SEQUENCE [LARGE SCALE GENOMIC DNA]</scope>
</reference>
<comment type="subcellular location">
    <subcellularLocation>
        <location evidence="1">Golgi apparatus membrane</location>
        <topology evidence="1">Peripheral membrane protein</topology>
    </subcellularLocation>
</comment>
<evidence type="ECO:0000256" key="1">
    <source>
        <dbReference type="ARBA" id="ARBA00004395"/>
    </source>
</evidence>
<evidence type="ECO:0000256" key="6">
    <source>
        <dbReference type="ARBA" id="ARBA00023034"/>
    </source>
</evidence>
<feature type="compositionally biased region" description="Polar residues" evidence="9">
    <location>
        <begin position="401"/>
        <end position="414"/>
    </location>
</feature>
<evidence type="ECO:0000256" key="5">
    <source>
        <dbReference type="ARBA" id="ARBA00022927"/>
    </source>
</evidence>
<evidence type="ECO:0000256" key="2">
    <source>
        <dbReference type="ARBA" id="ARBA00005831"/>
    </source>
</evidence>
<name>A0A2X0KL69_9BASI</name>
<keyword evidence="4" id="KW-0813">Transport</keyword>
<dbReference type="AlphaFoldDB" id="A0A2X0KL69"/>
<keyword evidence="6" id="KW-0333">Golgi apparatus</keyword>
<evidence type="ECO:0000313" key="10">
    <source>
        <dbReference type="EMBL" id="SCZ94462.1"/>
    </source>
</evidence>